<gene>
    <name evidence="2" type="ORF">DI392_05180</name>
</gene>
<dbReference type="Pfam" id="PF06500">
    <property type="entry name" value="FrsA-like"/>
    <property type="match status" value="1"/>
</dbReference>
<accession>A0A2U3BCP1</accession>
<organism evidence="2 3">
    <name type="scientific">Vibrio albus</name>
    <dbReference type="NCBI Taxonomy" id="2200953"/>
    <lineage>
        <taxon>Bacteria</taxon>
        <taxon>Pseudomonadati</taxon>
        <taxon>Pseudomonadota</taxon>
        <taxon>Gammaproteobacteria</taxon>
        <taxon>Vibrionales</taxon>
        <taxon>Vibrionaceae</taxon>
        <taxon>Vibrio</taxon>
    </lineage>
</organism>
<dbReference type="PANTHER" id="PTHR22946:SF4">
    <property type="entry name" value="ESTERASE FRSA"/>
    <property type="match status" value="1"/>
</dbReference>
<evidence type="ECO:0000313" key="3">
    <source>
        <dbReference type="Proteomes" id="UP000245362"/>
    </source>
</evidence>
<dbReference type="NCBIfam" id="NF003460">
    <property type="entry name" value="PRK05077.1"/>
    <property type="match status" value="1"/>
</dbReference>
<reference evidence="2 3" key="1">
    <citation type="submission" date="2018-05" db="EMBL/GenBank/DDBJ databases">
        <title>Vibrio limimaris sp. nov., isolated from marine sediment.</title>
        <authorList>
            <person name="Li C.-M."/>
        </authorList>
    </citation>
    <scope>NUCLEOTIDE SEQUENCE [LARGE SCALE GENOMIC DNA]</scope>
    <source>
        <strain evidence="2 3">E4404</strain>
    </source>
</reference>
<keyword evidence="3" id="KW-1185">Reference proteome</keyword>
<comment type="caution">
    <text evidence="2">The sequence shown here is derived from an EMBL/GenBank/DDBJ whole genome shotgun (WGS) entry which is preliminary data.</text>
</comment>
<dbReference type="Gene3D" id="3.40.50.1820">
    <property type="entry name" value="alpha/beta hydrolase"/>
    <property type="match status" value="1"/>
</dbReference>
<dbReference type="EMBL" id="QFWT01000002">
    <property type="protein sequence ID" value="PWI34504.1"/>
    <property type="molecule type" value="Genomic_DNA"/>
</dbReference>
<keyword evidence="1" id="KW-0378">Hydrolase</keyword>
<dbReference type="AlphaFoldDB" id="A0A2U3BCP1"/>
<dbReference type="InterPro" id="IPR010520">
    <property type="entry name" value="FrsA-like"/>
</dbReference>
<dbReference type="Proteomes" id="UP000245362">
    <property type="component" value="Unassembled WGS sequence"/>
</dbReference>
<name>A0A2U3BCP1_9VIBR</name>
<evidence type="ECO:0000256" key="1">
    <source>
        <dbReference type="ARBA" id="ARBA00022801"/>
    </source>
</evidence>
<dbReference type="PANTHER" id="PTHR22946">
    <property type="entry name" value="DIENELACTONE HYDROLASE DOMAIN-CONTAINING PROTEIN-RELATED"/>
    <property type="match status" value="1"/>
</dbReference>
<proteinExistence type="predicted"/>
<dbReference type="SUPFAM" id="SSF53474">
    <property type="entry name" value="alpha/beta-Hydrolases"/>
    <property type="match status" value="1"/>
</dbReference>
<dbReference type="InterPro" id="IPR029058">
    <property type="entry name" value="AB_hydrolase_fold"/>
</dbReference>
<dbReference type="InterPro" id="IPR050261">
    <property type="entry name" value="FrsA_esterase"/>
</dbReference>
<dbReference type="GO" id="GO:0016787">
    <property type="term" value="F:hydrolase activity"/>
    <property type="evidence" value="ECO:0007669"/>
    <property type="project" value="UniProtKB-KW"/>
</dbReference>
<sequence>MSDTKSKNLSETLFKTHKQAKETSQLTKYLPSSVTLLEEKREREDYSWYRNLRRYHWIWQGMDPIELERVLAKIASSPNSRSEDQWLDTVIGYRSGNWAYEWTALGMEHQKQAAGLKGDEAANEYAYASLCFGLAGYPHLKNDNLASQAQVLASNAYDEVIKHSSYVIKQIDFPFQGKKIHTYLHLPHTEEPLPVVVVGAGLDSLHSDLWKLFRDYLAPNNIAMLILDMPSIGHSAHWTLTENSCSLHRAVLEQLPDLPWVDHHRVGLLGYRFGGNAMVRLSFMEQSKVKACVAIGAPIHDYFSTAERIKRASKMYLDVLASRLGKRTVDLNSFAGQLNAWSLKSQGFFSGRKTKVPILAVSLEGDPISPYSDNQLVAMFSHGGKAKQISARSISVGYEQALDLAVKWLQEELS</sequence>
<dbReference type="OrthoDB" id="5590073at2"/>
<evidence type="ECO:0000313" key="2">
    <source>
        <dbReference type="EMBL" id="PWI34504.1"/>
    </source>
</evidence>
<dbReference type="RefSeq" id="WP_109318840.1">
    <property type="nucleotide sequence ID" value="NZ_QFWT01000002.1"/>
</dbReference>
<protein>
    <submittedName>
        <fullName evidence="2">Esterase FrsA</fullName>
    </submittedName>
</protein>